<feature type="region of interest" description="Disordered" evidence="1">
    <location>
        <begin position="605"/>
        <end position="624"/>
    </location>
</feature>
<feature type="compositionally biased region" description="Low complexity" evidence="1">
    <location>
        <begin position="148"/>
        <end position="192"/>
    </location>
</feature>
<feature type="compositionally biased region" description="Basic and acidic residues" evidence="1">
    <location>
        <begin position="457"/>
        <end position="466"/>
    </location>
</feature>
<gene>
    <name evidence="3" type="ORF">BD310DRAFT_917624</name>
</gene>
<evidence type="ECO:0000256" key="1">
    <source>
        <dbReference type="SAM" id="MobiDB-lite"/>
    </source>
</evidence>
<feature type="compositionally biased region" description="Low complexity" evidence="1">
    <location>
        <begin position="606"/>
        <end position="624"/>
    </location>
</feature>
<feature type="signal peptide" evidence="2">
    <location>
        <begin position="1"/>
        <end position="23"/>
    </location>
</feature>
<dbReference type="EMBL" id="ML145091">
    <property type="protein sequence ID" value="TBU63009.1"/>
    <property type="molecule type" value="Genomic_DNA"/>
</dbReference>
<feature type="compositionally biased region" description="Basic residues" evidence="1">
    <location>
        <begin position="743"/>
        <end position="752"/>
    </location>
</feature>
<feature type="region of interest" description="Disordered" evidence="1">
    <location>
        <begin position="498"/>
        <end position="538"/>
    </location>
</feature>
<evidence type="ECO:0000313" key="3">
    <source>
        <dbReference type="EMBL" id="TBU63009.1"/>
    </source>
</evidence>
<evidence type="ECO:0000313" key="4">
    <source>
        <dbReference type="Proteomes" id="UP000292082"/>
    </source>
</evidence>
<keyword evidence="4" id="KW-1185">Reference proteome</keyword>
<proteinExistence type="predicted"/>
<feature type="region of interest" description="Disordered" evidence="1">
    <location>
        <begin position="230"/>
        <end position="254"/>
    </location>
</feature>
<feature type="compositionally biased region" description="Polar residues" evidence="1">
    <location>
        <begin position="101"/>
        <end position="111"/>
    </location>
</feature>
<feature type="compositionally biased region" description="Low complexity" evidence="1">
    <location>
        <begin position="278"/>
        <end position="300"/>
    </location>
</feature>
<evidence type="ECO:0000256" key="2">
    <source>
        <dbReference type="SAM" id="SignalP"/>
    </source>
</evidence>
<protein>
    <submittedName>
        <fullName evidence="3">Uncharacterized protein</fullName>
    </submittedName>
</protein>
<feature type="region of interest" description="Disordered" evidence="1">
    <location>
        <begin position="446"/>
        <end position="466"/>
    </location>
</feature>
<feature type="region of interest" description="Disordered" evidence="1">
    <location>
        <begin position="717"/>
        <end position="758"/>
    </location>
</feature>
<keyword evidence="2" id="KW-0732">Signal</keyword>
<organism evidence="3 4">
    <name type="scientific">Dichomitus squalens</name>
    <dbReference type="NCBI Taxonomy" id="114155"/>
    <lineage>
        <taxon>Eukaryota</taxon>
        <taxon>Fungi</taxon>
        <taxon>Dikarya</taxon>
        <taxon>Basidiomycota</taxon>
        <taxon>Agaricomycotina</taxon>
        <taxon>Agaricomycetes</taxon>
        <taxon>Polyporales</taxon>
        <taxon>Polyporaceae</taxon>
        <taxon>Dichomitus</taxon>
    </lineage>
</organism>
<feature type="region of interest" description="Disordered" evidence="1">
    <location>
        <begin position="278"/>
        <end position="333"/>
    </location>
</feature>
<dbReference type="Proteomes" id="UP000292082">
    <property type="component" value="Unassembled WGS sequence"/>
</dbReference>
<feature type="region of interest" description="Disordered" evidence="1">
    <location>
        <begin position="24"/>
        <end position="50"/>
    </location>
</feature>
<name>A0A4Q9P2C7_9APHY</name>
<feature type="compositionally biased region" description="Low complexity" evidence="1">
    <location>
        <begin position="245"/>
        <end position="254"/>
    </location>
</feature>
<accession>A0A4Q9P2C7</accession>
<sequence length="783" mass="79915">MFRRQSLLGLSILVLTCSSPTLGVVAEPSSSASESTSPSPASTPVSTPTPQYSLLVASPTVDTSLVQTIGPSSAAYTDSSDAIRPRAHSATVSSVVASSVDNPQATPTIWSSKVAEDDSMTTKPAEAEAFKPQVQLDSTSETERGSHSRSSSGTSKASTSTATSGTLERAAASSTVTTASRASGVSGASARPVASSAVHVTKYWNPELHPQIAPASSMPTASSASLPVVPAQDDFTAPPPQPEGAINSATSTSISTSAPIPASTAILANVPLLSSSDSISASDPSSTSTASDLTSTSISSRPIPNLATTRGLAVPTIHELSDPNPRSSSEASERAKRTAILAGMLILGTFTAIGGGIICFRCGLLPCCHGKDRKPRHPSMERIVEEGLNDPPKITRAEQDEKVDTSIIPGSPPVTILEDGINTLHRQPHAHTLSCSTCPPDSLSGVRGGVTGGANRDSTDKQDWLPEHKHRMAADLARALSGSDECVANILSSTAFTNEQSDGSLNSDDDRDSARSSGMRVSTVSSGTVASAQRNSGASVGPLSVAAESYISCESASKYSVASALDRERERMGSVSVSIAEVQDVDARASVEAVLAAAGIGKRISRGSSVSTSPNSSYTSATSGGTSVLLLTPEQPDYTPLADAALRFCGSAAFEAAAKARAVGATVNVNVHEGVNNGSVCMGTEAGSEWDVAAAYGAPSSGRASTASSVAITIADARASPPTTDESGTGQSELGSGEERRGGPKRTKKNVRERRPTGVGTVHMKTVVGPVAFGGKKVMVVRG</sequence>
<dbReference type="AlphaFoldDB" id="A0A4Q9P2C7"/>
<feature type="chain" id="PRO_5043490032" evidence="2">
    <location>
        <begin position="24"/>
        <end position="783"/>
    </location>
</feature>
<reference evidence="3 4" key="1">
    <citation type="submission" date="2019-01" db="EMBL/GenBank/DDBJ databases">
        <title>Draft genome sequences of three monokaryotic isolates of the white-rot basidiomycete fungus Dichomitus squalens.</title>
        <authorList>
            <consortium name="DOE Joint Genome Institute"/>
            <person name="Lopez S.C."/>
            <person name="Andreopoulos B."/>
            <person name="Pangilinan J."/>
            <person name="Lipzen A."/>
            <person name="Riley R."/>
            <person name="Ahrendt S."/>
            <person name="Ng V."/>
            <person name="Barry K."/>
            <person name="Daum C."/>
            <person name="Grigoriev I.V."/>
            <person name="Hilden K.S."/>
            <person name="Makela M.R."/>
            <person name="de Vries R.P."/>
        </authorList>
    </citation>
    <scope>NUCLEOTIDE SEQUENCE [LARGE SCALE GENOMIC DNA]</scope>
    <source>
        <strain evidence="3 4">CBS 464.89</strain>
    </source>
</reference>
<feature type="compositionally biased region" description="Low complexity" evidence="1">
    <location>
        <begin position="515"/>
        <end position="532"/>
    </location>
</feature>
<feature type="region of interest" description="Disordered" evidence="1">
    <location>
        <begin position="94"/>
        <end position="192"/>
    </location>
</feature>